<gene>
    <name evidence="2" type="primary">GIP</name>
    <name evidence="2" type="ORF">AK812_SmicGene9144</name>
</gene>
<organism evidence="2 3">
    <name type="scientific">Symbiodinium microadriaticum</name>
    <name type="common">Dinoflagellate</name>
    <name type="synonym">Zooxanthella microadriatica</name>
    <dbReference type="NCBI Taxonomy" id="2951"/>
    <lineage>
        <taxon>Eukaryota</taxon>
        <taxon>Sar</taxon>
        <taxon>Alveolata</taxon>
        <taxon>Dinophyceae</taxon>
        <taxon>Suessiales</taxon>
        <taxon>Symbiodiniaceae</taxon>
        <taxon>Symbiodinium</taxon>
    </lineage>
</organism>
<feature type="compositionally biased region" description="Acidic residues" evidence="1">
    <location>
        <begin position="22"/>
        <end position="33"/>
    </location>
</feature>
<proteinExistence type="predicted"/>
<keyword evidence="3" id="KW-1185">Reference proteome</keyword>
<feature type="compositionally biased region" description="Polar residues" evidence="1">
    <location>
        <begin position="323"/>
        <end position="335"/>
    </location>
</feature>
<comment type="caution">
    <text evidence="2">The sequence shown here is derived from an EMBL/GenBank/DDBJ whole genome shotgun (WGS) entry which is preliminary data.</text>
</comment>
<dbReference type="CDD" id="cd09272">
    <property type="entry name" value="RNase_HI_RT_Ty1"/>
    <property type="match status" value="1"/>
</dbReference>
<protein>
    <submittedName>
        <fullName evidence="2">Copia protein</fullName>
    </submittedName>
</protein>
<evidence type="ECO:0000256" key="1">
    <source>
        <dbReference type="SAM" id="MobiDB-lite"/>
    </source>
</evidence>
<dbReference type="InterPro" id="IPR051553">
    <property type="entry name" value="Ran_GTPase-activating"/>
</dbReference>
<sequence length="1812" mass="198145">MVKKEKGVQGGADSKRNPVKEEQEEEVESEPEEGGSWAMVAKKSTQQVKRALPAPASANKSAKKTPVKNDIEWGALDQRGQPDPTAGCLDCMSVDARCNPGVGWETSSRKFVTDKVFSALMLQAVRIHRGEESADLNPPGSVECQRSLTYTIFQDQAALTEAECTSLLGISPLKLKIKSCSLKNAEGTEANYFLFSLKDIPPEVAQWCAKVRLSRSDVVLNTDHILLHSEQLIQEPIVLRVYYDEGLQSLEEREKKAAAASPKAAAGPEGSTTISVDDDTPPEEPRRVAPRIGLGLLDQQLVSADKAPKARARKKQGQGQGQDTFSGGRASSTAGPAQISEPLSDERIKQLDDELQRIATNLGCIPECFFNLSVGKFLSGERLGRSLDAVVRLEAKKIRSNMSVSKFTVLLDNRISACEAASVLATAPLQFKKKELDEKLKSISTLQSHDPDLTWPGKAQCNIVCMQVEETMRSIMDFTDLAKKSPHNLIVKLWQMMLPVQLAPPFQQDGNEFKPNNPCAWAVISSFRDEYKTKIFEGGDKEEMEEECLAMEAWTMDSLLDALGSDTFFSMLSNPNSNDHKKKIALILQQLLRAVQAPEVQEALAEDTEPVREIVERLVFVGKALVVLCCQTSGASGTRVADLAALYTYRGKNDFEVSVKLILGQNKILSTEIDQILKTASADVKLGHLPQEYMDRIAKATADFPAVLSEVVKDFDRLKSELRPGATDELQELLISKSCAKAGEVISHEDVASLKVSQQEIQAVADCLSFFQQQEGCLDTLYRLKQWQKTHKKTLAAQALNAYLLDLEERANKVLANDGDTDAMNFQELDEKLSGAEKDDQVKSLLVRCMPLMLRTLVSHVGSNNAAAVSGAASLQHVLKILGDFEGSDFIWAQAEAVKAGMNLRTKLDELFKSAGSVEERVRADADGLLLEATWKVMRSVKSGIRATECLQQCEEAENSFAAAAEGHHDGQGWKQGLQEDASLQDVLTKAALTIGTLKGNTVKARLDELNQDVGTVALPCNVITLARWFGPNALTHFFMRLLVAQTQLRKFYDKYKDADLPHSDILTRIERAKAAHTAGVILTIEALFCHALTSTVKAKAKDLIRNQLAEMAGRSITEENFQPVLLKEAKGQLAATGKVTAMCQGNIPANAAASDLQQEQETVPRRRVVRWVMGLPEYLQRFSAPVVEYPCVHDETVISGFVDASWNIASVSGAIILWHGVMLKTISRKQSITALSSAEAELSALTEGCKESIYLSLLMETLLSGMPGPERTTGVFPVWVASDSEAAISIAKMAGLLRRVRHLELRHRWLQEQVSSGRVTLSFIQGENNPSDGLTKSPESSLFDHLVETCGLERMCEEDVQSLMVPENLKGAVEELDEVQEKLEKLPENLQKYASVARELALGLVPLLVVEVFCARDSALSKACVREGVSYIGITEEENFLERKPPAVYMHIDILLTQEWPKSCGLWKEETYQKEKKRTFAEDETLSTEVQIRFAKHLCLNHKGDPVSGGDSSAVREKLIDIQGIQSTSRAFAALRSDGTVVAWGWPNSGGSTTSVGHLLYDVQELRSSFGAFAALRGDGRVITWGSPDYGGDMGDAQAQLRGVAKIHASHAAFAAIKQDGTVVTWGGTDHGGNSCPMQDQLVQVEKIFCTVRAFAALRTDGSVVTWGYPTDGGDSSYVQDQLQEVRDIQGNLAAFAAIREDGHVVTWGYPDYGGDSEAVQAQLTGVRQITATSRAFAALREDGLVVTWGHDAEGGDSSSVQDRLFGVFDIRASCGAFVAVKADGTAVTWGHPLWGGDSSTVRNELVNLAI</sequence>
<dbReference type="Proteomes" id="UP000186817">
    <property type="component" value="Unassembled WGS sequence"/>
</dbReference>
<feature type="compositionally biased region" description="Low complexity" evidence="1">
    <location>
        <begin position="51"/>
        <end position="60"/>
    </location>
</feature>
<feature type="compositionally biased region" description="Basic and acidic residues" evidence="1">
    <location>
        <begin position="1"/>
        <end position="21"/>
    </location>
</feature>
<dbReference type="PANTHER" id="PTHR45982">
    <property type="entry name" value="REGULATOR OF CHROMOSOME CONDENSATION"/>
    <property type="match status" value="1"/>
</dbReference>
<feature type="region of interest" description="Disordered" evidence="1">
    <location>
        <begin position="254"/>
        <end position="287"/>
    </location>
</feature>
<feature type="compositionally biased region" description="Low complexity" evidence="1">
    <location>
        <begin position="258"/>
        <end position="271"/>
    </location>
</feature>
<evidence type="ECO:0000313" key="2">
    <source>
        <dbReference type="EMBL" id="OLQ07464.1"/>
    </source>
</evidence>
<dbReference type="InterPro" id="IPR009091">
    <property type="entry name" value="RCC1/BLIP-II"/>
</dbReference>
<feature type="region of interest" description="Disordered" evidence="1">
    <location>
        <begin position="305"/>
        <end position="344"/>
    </location>
</feature>
<accession>A0A1Q9EJ38</accession>
<name>A0A1Q9EJ38_SYMMI</name>
<reference evidence="2 3" key="1">
    <citation type="submission" date="2016-02" db="EMBL/GenBank/DDBJ databases">
        <title>Genome analysis of coral dinoflagellate symbionts highlights evolutionary adaptations to a symbiotic lifestyle.</title>
        <authorList>
            <person name="Aranda M."/>
            <person name="Li Y."/>
            <person name="Liew Y.J."/>
            <person name="Baumgarten S."/>
            <person name="Simakov O."/>
            <person name="Wilson M."/>
            <person name="Piel J."/>
            <person name="Ashoor H."/>
            <person name="Bougouffa S."/>
            <person name="Bajic V.B."/>
            <person name="Ryu T."/>
            <person name="Ravasi T."/>
            <person name="Bayer T."/>
            <person name="Micklem G."/>
            <person name="Kim H."/>
            <person name="Bhak J."/>
            <person name="Lajeunesse T.C."/>
            <person name="Voolstra C.R."/>
        </authorList>
    </citation>
    <scope>NUCLEOTIDE SEQUENCE [LARGE SCALE GENOMIC DNA]</scope>
    <source>
        <strain evidence="2 3">CCMP2467</strain>
    </source>
</reference>
<dbReference type="OrthoDB" id="422482at2759"/>
<dbReference type="EMBL" id="LSRX01000138">
    <property type="protein sequence ID" value="OLQ07464.1"/>
    <property type="molecule type" value="Genomic_DNA"/>
</dbReference>
<feature type="region of interest" description="Disordered" evidence="1">
    <location>
        <begin position="1"/>
        <end position="66"/>
    </location>
</feature>
<dbReference type="SUPFAM" id="SSF50985">
    <property type="entry name" value="RCC1/BLIP-II"/>
    <property type="match status" value="1"/>
</dbReference>
<dbReference type="Gene3D" id="2.130.10.30">
    <property type="entry name" value="Regulator of chromosome condensation 1/beta-lactamase-inhibitor protein II"/>
    <property type="match status" value="2"/>
</dbReference>
<dbReference type="PANTHER" id="PTHR45982:SF1">
    <property type="entry name" value="REGULATOR OF CHROMOSOME CONDENSATION"/>
    <property type="match status" value="1"/>
</dbReference>
<evidence type="ECO:0000313" key="3">
    <source>
        <dbReference type="Proteomes" id="UP000186817"/>
    </source>
</evidence>